<keyword evidence="3 5" id="KW-1133">Transmembrane helix</keyword>
<sequence length="189" mass="21723">MSASSNLKRRFGKYCVIAFGIPLLLVTICVIFHINNGPIMIEYGMNNQCWLGSQNAVIIFFLAPIILSVFINIVLLGMTIFFIERAKKMTQHVRSRKDRVYCIVYFKLTVILGFSWVVGIIAVFVDIPELWYVHLIFNGLQGLSLFICFALNARFLKSMRKEPSEMKFSTKVISATKFQMQVYADQSQR</sequence>
<evidence type="ECO:0000256" key="3">
    <source>
        <dbReference type="ARBA" id="ARBA00022989"/>
    </source>
</evidence>
<evidence type="ECO:0000256" key="1">
    <source>
        <dbReference type="ARBA" id="ARBA00004141"/>
    </source>
</evidence>
<dbReference type="PANTHER" id="PTHR45902:SF1">
    <property type="entry name" value="LATROPHILIN RECEPTOR-LIKE PROTEIN A"/>
    <property type="match status" value="1"/>
</dbReference>
<evidence type="ECO:0000256" key="5">
    <source>
        <dbReference type="SAM" id="Phobius"/>
    </source>
</evidence>
<dbReference type="Pfam" id="PF00002">
    <property type="entry name" value="7tm_2"/>
    <property type="match status" value="1"/>
</dbReference>
<dbReference type="Gene3D" id="1.20.1070.10">
    <property type="entry name" value="Rhodopsin 7-helix transmembrane proteins"/>
    <property type="match status" value="1"/>
</dbReference>
<evidence type="ECO:0000256" key="4">
    <source>
        <dbReference type="ARBA" id="ARBA00023136"/>
    </source>
</evidence>
<dbReference type="EMBL" id="JBJQND010000006">
    <property type="protein sequence ID" value="KAL3873441.1"/>
    <property type="molecule type" value="Genomic_DNA"/>
</dbReference>
<evidence type="ECO:0000259" key="6">
    <source>
        <dbReference type="PROSITE" id="PS50261"/>
    </source>
</evidence>
<keyword evidence="4 5" id="KW-0472">Membrane</keyword>
<comment type="subcellular location">
    <subcellularLocation>
        <location evidence="1">Membrane</location>
        <topology evidence="1">Multi-pass membrane protein</topology>
    </subcellularLocation>
</comment>
<dbReference type="InterPro" id="IPR017981">
    <property type="entry name" value="GPCR_2-like_7TM"/>
</dbReference>
<gene>
    <name evidence="7" type="ORF">ACJMK2_036557</name>
</gene>
<dbReference type="AlphaFoldDB" id="A0ABD3WHK3"/>
<feature type="transmembrane region" description="Helical" evidence="5">
    <location>
        <begin position="12"/>
        <end position="34"/>
    </location>
</feature>
<feature type="transmembrane region" description="Helical" evidence="5">
    <location>
        <begin position="104"/>
        <end position="125"/>
    </location>
</feature>
<protein>
    <recommendedName>
        <fullName evidence="6">G-protein coupled receptors family 2 profile 2 domain-containing protein</fullName>
    </recommendedName>
</protein>
<evidence type="ECO:0000313" key="7">
    <source>
        <dbReference type="EMBL" id="KAL3873441.1"/>
    </source>
</evidence>
<feature type="transmembrane region" description="Helical" evidence="5">
    <location>
        <begin position="131"/>
        <end position="151"/>
    </location>
</feature>
<dbReference type="PANTHER" id="PTHR45902">
    <property type="entry name" value="LATROPHILIN RECEPTOR-LIKE PROTEIN A"/>
    <property type="match status" value="1"/>
</dbReference>
<feature type="transmembrane region" description="Helical" evidence="5">
    <location>
        <begin position="54"/>
        <end position="83"/>
    </location>
</feature>
<dbReference type="InterPro" id="IPR000832">
    <property type="entry name" value="GPCR_2_secretin-like"/>
</dbReference>
<dbReference type="PROSITE" id="PS50261">
    <property type="entry name" value="G_PROTEIN_RECEP_F2_4"/>
    <property type="match status" value="1"/>
</dbReference>
<accession>A0ABD3WHK3</accession>
<dbReference type="InterPro" id="IPR053231">
    <property type="entry name" value="GPCR_LN-TM7"/>
</dbReference>
<name>A0ABD3WHK3_SINWO</name>
<proteinExistence type="predicted"/>
<organism evidence="7 8">
    <name type="scientific">Sinanodonta woodiana</name>
    <name type="common">Chinese pond mussel</name>
    <name type="synonym">Anodonta woodiana</name>
    <dbReference type="NCBI Taxonomy" id="1069815"/>
    <lineage>
        <taxon>Eukaryota</taxon>
        <taxon>Metazoa</taxon>
        <taxon>Spiralia</taxon>
        <taxon>Lophotrochozoa</taxon>
        <taxon>Mollusca</taxon>
        <taxon>Bivalvia</taxon>
        <taxon>Autobranchia</taxon>
        <taxon>Heteroconchia</taxon>
        <taxon>Palaeoheterodonta</taxon>
        <taxon>Unionida</taxon>
        <taxon>Unionoidea</taxon>
        <taxon>Unionidae</taxon>
        <taxon>Unioninae</taxon>
        <taxon>Sinanodonta</taxon>
    </lineage>
</organism>
<feature type="domain" description="G-protein coupled receptors family 2 profile 2" evidence="6">
    <location>
        <begin position="1"/>
        <end position="153"/>
    </location>
</feature>
<dbReference type="GO" id="GO:0016020">
    <property type="term" value="C:membrane"/>
    <property type="evidence" value="ECO:0007669"/>
    <property type="project" value="UniProtKB-SubCell"/>
</dbReference>
<comment type="caution">
    <text evidence="7">The sequence shown here is derived from an EMBL/GenBank/DDBJ whole genome shotgun (WGS) entry which is preliminary data.</text>
</comment>
<reference evidence="7 8" key="1">
    <citation type="submission" date="2024-11" db="EMBL/GenBank/DDBJ databases">
        <title>Chromosome-level genome assembly of the freshwater bivalve Anodonta woodiana.</title>
        <authorList>
            <person name="Chen X."/>
        </authorList>
    </citation>
    <scope>NUCLEOTIDE SEQUENCE [LARGE SCALE GENOMIC DNA]</scope>
    <source>
        <strain evidence="7">MN2024</strain>
        <tissue evidence="7">Gills</tissue>
    </source>
</reference>
<evidence type="ECO:0000313" key="8">
    <source>
        <dbReference type="Proteomes" id="UP001634394"/>
    </source>
</evidence>
<keyword evidence="2 5" id="KW-0812">Transmembrane</keyword>
<keyword evidence="8" id="KW-1185">Reference proteome</keyword>
<evidence type="ECO:0000256" key="2">
    <source>
        <dbReference type="ARBA" id="ARBA00022692"/>
    </source>
</evidence>
<dbReference type="Proteomes" id="UP001634394">
    <property type="component" value="Unassembled WGS sequence"/>
</dbReference>